<dbReference type="OrthoDB" id="9792137at2"/>
<dbReference type="InterPro" id="IPR050772">
    <property type="entry name" value="Hydratase-Decarb/MhpD_sf"/>
</dbReference>
<dbReference type="InterPro" id="IPR036663">
    <property type="entry name" value="Fumarylacetoacetase_C_sf"/>
</dbReference>
<dbReference type="PANTHER" id="PTHR30143:SF0">
    <property type="entry name" value="2-KETO-4-PENTENOATE HYDRATASE"/>
    <property type="match status" value="1"/>
</dbReference>
<organism evidence="1 2">
    <name type="scientific">Streptomyces violaceusniger</name>
    <dbReference type="NCBI Taxonomy" id="68280"/>
    <lineage>
        <taxon>Bacteria</taxon>
        <taxon>Bacillati</taxon>
        <taxon>Actinomycetota</taxon>
        <taxon>Actinomycetes</taxon>
        <taxon>Kitasatosporales</taxon>
        <taxon>Streptomycetaceae</taxon>
        <taxon>Streptomyces</taxon>
        <taxon>Streptomyces violaceusniger group</taxon>
    </lineage>
</organism>
<dbReference type="AlphaFoldDB" id="A0A0X3XB84"/>
<dbReference type="GeneID" id="97436732"/>
<name>A0A0X3XB84_STRVO</name>
<evidence type="ECO:0008006" key="3">
    <source>
        <dbReference type="Google" id="ProtNLM"/>
    </source>
</evidence>
<dbReference type="GO" id="GO:0008684">
    <property type="term" value="F:2-oxopent-4-enoate hydratase activity"/>
    <property type="evidence" value="ECO:0007669"/>
    <property type="project" value="TreeGrafter"/>
</dbReference>
<evidence type="ECO:0000313" key="1">
    <source>
        <dbReference type="EMBL" id="KUL66413.1"/>
    </source>
</evidence>
<comment type="caution">
    <text evidence="1">The sequence shown here is derived from an EMBL/GenBank/DDBJ whole genome shotgun (WGS) entry which is preliminary data.</text>
</comment>
<dbReference type="SUPFAM" id="SSF56529">
    <property type="entry name" value="FAH"/>
    <property type="match status" value="1"/>
</dbReference>
<proteinExistence type="predicted"/>
<dbReference type="PANTHER" id="PTHR30143">
    <property type="entry name" value="ACID HYDRATASE"/>
    <property type="match status" value="1"/>
</dbReference>
<dbReference type="RefSeq" id="WP_059142257.1">
    <property type="nucleotide sequence ID" value="NZ_LLZJ01000017.1"/>
</dbReference>
<sequence>MDHGEHARTLLQAYDDRAGVHLAAAGGARLTVADGYAVQHHQVRHWERQGHTVRGWRIAETAGVAGCGGRPPLAYGHLMSTVFHAESRPVDARAFVAPRAAPVIAFVLAQPLSGTGLHTVDVASAIAHALPALEILDSRLKEVTSSADLIADNAAVGGVVLGSRQGRLADFQPRMEGCVLYQGGQLVATGVGAAVHGSPLNTVTWLANTLGDAGRVLPAGSVLLSGPLTTAVPVSDGQSVTAAFTHLGSVTAHLARP</sequence>
<protein>
    <recommendedName>
        <fullName evidence="3">2-keto-4-pentenoate hydratase</fullName>
    </recommendedName>
</protein>
<dbReference type="GO" id="GO:0005737">
    <property type="term" value="C:cytoplasm"/>
    <property type="evidence" value="ECO:0007669"/>
    <property type="project" value="TreeGrafter"/>
</dbReference>
<dbReference type="Proteomes" id="UP000053413">
    <property type="component" value="Unassembled WGS sequence"/>
</dbReference>
<gene>
    <name evidence="1" type="ORF">ADL28_03550</name>
</gene>
<evidence type="ECO:0000313" key="2">
    <source>
        <dbReference type="Proteomes" id="UP000053413"/>
    </source>
</evidence>
<accession>A0A0X3XB84</accession>
<dbReference type="Gene3D" id="3.90.850.10">
    <property type="entry name" value="Fumarylacetoacetase-like, C-terminal domain"/>
    <property type="match status" value="1"/>
</dbReference>
<dbReference type="EMBL" id="LLZJ01000017">
    <property type="protein sequence ID" value="KUL66413.1"/>
    <property type="molecule type" value="Genomic_DNA"/>
</dbReference>
<reference evidence="2" key="1">
    <citation type="submission" date="2015-10" db="EMBL/GenBank/DDBJ databases">
        <authorList>
            <person name="Ju K.-S."/>
            <person name="Doroghazi J.R."/>
            <person name="Metcalf W.W."/>
        </authorList>
    </citation>
    <scope>NUCLEOTIDE SEQUENCE [LARGE SCALE GENOMIC DNA]</scope>
    <source>
        <strain evidence="2">NRRL F-8817</strain>
    </source>
</reference>